<dbReference type="Gene3D" id="2.70.150.10">
    <property type="entry name" value="Calcium-transporting ATPase, cytoplasmic transduction domain A"/>
    <property type="match status" value="1"/>
</dbReference>
<comment type="caution">
    <text evidence="18">The sequence shown here is derived from an EMBL/GenBank/DDBJ whole genome shotgun (WGS) entry which is preliminary data.</text>
</comment>
<feature type="transmembrane region" description="Helical" evidence="15">
    <location>
        <begin position="97"/>
        <end position="115"/>
    </location>
</feature>
<dbReference type="InterPro" id="IPR036412">
    <property type="entry name" value="HAD-like_sf"/>
</dbReference>
<organism evidence="18 19">
    <name type="scientific">Candidatus Roizmanbacteria bacterium GW2011_GWA1_41_13</name>
    <dbReference type="NCBI Taxonomy" id="1618474"/>
    <lineage>
        <taxon>Bacteria</taxon>
        <taxon>Candidatus Roizmaniibacteriota</taxon>
    </lineage>
</organism>
<evidence type="ECO:0000256" key="4">
    <source>
        <dbReference type="ARBA" id="ARBA00022475"/>
    </source>
</evidence>
<evidence type="ECO:0000256" key="12">
    <source>
        <dbReference type="ARBA" id="ARBA00022989"/>
    </source>
</evidence>
<comment type="subcellular location">
    <subcellularLocation>
        <location evidence="1">Cell membrane</location>
        <topology evidence="1">Multi-pass membrane protein</topology>
    </subcellularLocation>
</comment>
<evidence type="ECO:0000313" key="19">
    <source>
        <dbReference type="Proteomes" id="UP000034961"/>
    </source>
</evidence>
<dbReference type="EMBL" id="LCAN01000013">
    <property type="protein sequence ID" value="KKR94089.1"/>
    <property type="molecule type" value="Genomic_DNA"/>
</dbReference>
<dbReference type="InterPro" id="IPR018303">
    <property type="entry name" value="ATPase_P-typ_P_site"/>
</dbReference>
<dbReference type="FunFam" id="2.70.150.10:FF:000002">
    <property type="entry name" value="Copper-transporting ATPase 1, putative"/>
    <property type="match status" value="1"/>
</dbReference>
<keyword evidence="3" id="KW-0813">Transport</keyword>
<comment type="similarity">
    <text evidence="2 15">Belongs to the cation transport ATPase (P-type) (TC 3.A.3) family. Type IB subfamily.</text>
</comment>
<dbReference type="InterPro" id="IPR027256">
    <property type="entry name" value="P-typ_ATPase_IB"/>
</dbReference>
<dbReference type="NCBIfam" id="TIGR01494">
    <property type="entry name" value="ATPase_P-type"/>
    <property type="match status" value="2"/>
</dbReference>
<feature type="domain" description="P-type ATPase A" evidence="16">
    <location>
        <begin position="192"/>
        <end position="295"/>
    </location>
</feature>
<evidence type="ECO:0000256" key="8">
    <source>
        <dbReference type="ARBA" id="ARBA00022741"/>
    </source>
</evidence>
<dbReference type="NCBIfam" id="TIGR01511">
    <property type="entry name" value="ATPase-IB1_Cu"/>
    <property type="match status" value="1"/>
</dbReference>
<feature type="transmembrane region" description="Helical" evidence="15">
    <location>
        <begin position="673"/>
        <end position="696"/>
    </location>
</feature>
<keyword evidence="9 15" id="KW-0067">ATP-binding</keyword>
<dbReference type="SFLD" id="SFLDF00027">
    <property type="entry name" value="p-type_atpase"/>
    <property type="match status" value="1"/>
</dbReference>
<evidence type="ECO:0000256" key="7">
    <source>
        <dbReference type="ARBA" id="ARBA00022723"/>
    </source>
</evidence>
<dbReference type="InterPro" id="IPR023299">
    <property type="entry name" value="ATPase_P-typ_cyto_dom_N"/>
</dbReference>
<dbReference type="GO" id="GO:0055070">
    <property type="term" value="P:copper ion homeostasis"/>
    <property type="evidence" value="ECO:0007669"/>
    <property type="project" value="TreeGrafter"/>
</dbReference>
<dbReference type="Pfam" id="PF00122">
    <property type="entry name" value="E1-E2_ATPase"/>
    <property type="match status" value="1"/>
</dbReference>
<dbReference type="InterPro" id="IPR008250">
    <property type="entry name" value="ATPase_P-typ_transduc_dom_A_sf"/>
</dbReference>
<dbReference type="SUPFAM" id="SSF81665">
    <property type="entry name" value="Calcium ATPase, transmembrane domain M"/>
    <property type="match status" value="1"/>
</dbReference>
<sequence length="729" mass="79476">MEKAKTQYTCPMHPEVVQDHPGTCPKCGGMSLVAKAPRDKDLGHHNHHDHASMMTSPEAVQNFLRRFYIVTVLLVPLVLLSPLGVDFLGIPDFAYRSYLLLSIASAIFYFSLIFFEHARHEIMAKKYGMMTLVSIAVGAGYLFSVVSTFLPQLEVEFYLEISTLIWVLLFGHYLEARSSSAAGDALKEVAKLLPKEALRLRSGQAHDQTERVAIDELKKDDIIIVKPGEKVPADGVIIKGMASFNESHLSGESKPVEKKEQDKAIAGAICMDSTVEIRIEKIGEDSTIGQIQKLISEARNSKPSAQRLADRAARWLTFIALTVSLATLLTWTLVIGETVVFAVTLAITVLVIACPHALGLAIPTVSTIAQRLSLKNGIFIKNMAKLEVIKKADYVVFDKTGTLTKGKPELKNFKIMQNVQEASKSLQLKLPRSTTVEQYIKSVVLTLENASSHVIALEVAEKLKKEKKVKELSFSTIKNIAGKGIFGKIDTHDVYIGTRDFMINQKIMMCAELDKDTQGWQKQGQTIGYVAIDGKHIASFSLADTVKNESKKAVNDLHNLRLKVAMLTGDNTDVAASVADEIGIDTVFAQVLPEDKFKHVKSLQNDGHIVVMVGDGVNDAPALTAAHVGVAIGAGTDIAVEAGDVVLTQSNPGDIVRLIILSRKVYRKMIENLLWALGYNVIAIPAAAGLFIPFGIHLTPEVGAIAMSLSSVVVVVNAMALRKAKLSIV</sequence>
<dbReference type="PROSITE" id="PS00154">
    <property type="entry name" value="ATPASE_E1_E2"/>
    <property type="match status" value="1"/>
</dbReference>
<dbReference type="InterPro" id="IPR023214">
    <property type="entry name" value="HAD_sf"/>
</dbReference>
<evidence type="ECO:0000256" key="9">
    <source>
        <dbReference type="ARBA" id="ARBA00022840"/>
    </source>
</evidence>
<feature type="transmembrane region" description="Helical" evidence="15">
    <location>
        <begin position="67"/>
        <end position="85"/>
    </location>
</feature>
<evidence type="ECO:0000256" key="11">
    <source>
        <dbReference type="ARBA" id="ARBA00022967"/>
    </source>
</evidence>
<dbReference type="GO" id="GO:0005886">
    <property type="term" value="C:plasma membrane"/>
    <property type="evidence" value="ECO:0007669"/>
    <property type="project" value="UniProtKB-SubCell"/>
</dbReference>
<dbReference type="InterPro" id="IPR045800">
    <property type="entry name" value="HMBD"/>
</dbReference>
<dbReference type="PATRIC" id="fig|1618474.3.peg.521"/>
<evidence type="ECO:0000256" key="13">
    <source>
        <dbReference type="ARBA" id="ARBA00023065"/>
    </source>
</evidence>
<dbReference type="NCBIfam" id="TIGR01525">
    <property type="entry name" value="ATPase-IB_hvy"/>
    <property type="match status" value="1"/>
</dbReference>
<dbReference type="InterPro" id="IPR001757">
    <property type="entry name" value="P_typ_ATPase"/>
</dbReference>
<dbReference type="PRINTS" id="PR00120">
    <property type="entry name" value="HATPASE"/>
</dbReference>
<keyword evidence="7 15" id="KW-0479">Metal-binding</keyword>
<feature type="transmembrane region" description="Helical" evidence="15">
    <location>
        <begin position="157"/>
        <end position="174"/>
    </location>
</feature>
<dbReference type="InterPro" id="IPR044492">
    <property type="entry name" value="P_typ_ATPase_HD_dom"/>
</dbReference>
<keyword evidence="13" id="KW-0406">Ion transport</keyword>
<keyword evidence="10" id="KW-0460">Magnesium</keyword>
<dbReference type="PRINTS" id="PR00119">
    <property type="entry name" value="CATATPASE"/>
</dbReference>
<keyword evidence="11" id="KW-1278">Translocase</keyword>
<evidence type="ECO:0000313" key="18">
    <source>
        <dbReference type="EMBL" id="KKR94089.1"/>
    </source>
</evidence>
<evidence type="ECO:0000256" key="5">
    <source>
        <dbReference type="ARBA" id="ARBA00022553"/>
    </source>
</evidence>
<feature type="domain" description="Heavy metal binding" evidence="17">
    <location>
        <begin position="8"/>
        <end position="35"/>
    </location>
</feature>
<keyword evidence="8 15" id="KW-0547">Nucleotide-binding</keyword>
<evidence type="ECO:0000259" key="17">
    <source>
        <dbReference type="Pfam" id="PF19335"/>
    </source>
</evidence>
<dbReference type="InterPro" id="IPR023298">
    <property type="entry name" value="ATPase_P-typ_TM_dom_sf"/>
</dbReference>
<name>A0A0G0UZE8_9BACT</name>
<keyword evidence="6 15" id="KW-0812">Transmembrane</keyword>
<gene>
    <name evidence="18" type="ORF">UU41_C0013G0011</name>
</gene>
<proteinExistence type="inferred from homology"/>
<dbReference type="Gene3D" id="3.40.1110.10">
    <property type="entry name" value="Calcium-transporting ATPase, cytoplasmic domain N"/>
    <property type="match status" value="1"/>
</dbReference>
<dbReference type="GO" id="GO:0043682">
    <property type="term" value="F:P-type divalent copper transporter activity"/>
    <property type="evidence" value="ECO:0007669"/>
    <property type="project" value="TreeGrafter"/>
</dbReference>
<evidence type="ECO:0000256" key="10">
    <source>
        <dbReference type="ARBA" id="ARBA00022842"/>
    </source>
</evidence>
<dbReference type="GO" id="GO:0016887">
    <property type="term" value="F:ATP hydrolysis activity"/>
    <property type="evidence" value="ECO:0007669"/>
    <property type="project" value="InterPro"/>
</dbReference>
<keyword evidence="5" id="KW-0597">Phosphoprotein</keyword>
<feature type="transmembrane region" description="Helical" evidence="15">
    <location>
        <begin position="127"/>
        <end position="151"/>
    </location>
</feature>
<dbReference type="Pfam" id="PF00702">
    <property type="entry name" value="Hydrolase"/>
    <property type="match status" value="1"/>
</dbReference>
<dbReference type="AlphaFoldDB" id="A0A0G0UZE8"/>
<feature type="transmembrane region" description="Helical" evidence="15">
    <location>
        <begin position="702"/>
        <end position="721"/>
    </location>
</feature>
<feature type="transmembrane region" description="Helical" evidence="15">
    <location>
        <begin position="339"/>
        <end position="362"/>
    </location>
</feature>
<keyword evidence="14 15" id="KW-0472">Membrane</keyword>
<dbReference type="Pfam" id="PF19335">
    <property type="entry name" value="HMBD"/>
    <property type="match status" value="1"/>
</dbReference>
<dbReference type="InterPro" id="IPR059000">
    <property type="entry name" value="ATPase_P-type_domA"/>
</dbReference>
<dbReference type="SUPFAM" id="SSF56784">
    <property type="entry name" value="HAD-like"/>
    <property type="match status" value="1"/>
</dbReference>
<keyword evidence="12 15" id="KW-1133">Transmembrane helix</keyword>
<dbReference type="SUPFAM" id="SSF81653">
    <property type="entry name" value="Calcium ATPase, transduction domain A"/>
    <property type="match status" value="1"/>
</dbReference>
<reference evidence="18 19" key="1">
    <citation type="journal article" date="2015" name="Nature">
        <title>rRNA introns, odd ribosomes, and small enigmatic genomes across a large radiation of phyla.</title>
        <authorList>
            <person name="Brown C.T."/>
            <person name="Hug L.A."/>
            <person name="Thomas B.C."/>
            <person name="Sharon I."/>
            <person name="Castelle C.J."/>
            <person name="Singh A."/>
            <person name="Wilkins M.J."/>
            <person name="Williams K.H."/>
            <person name="Banfield J.F."/>
        </authorList>
    </citation>
    <scope>NUCLEOTIDE SEQUENCE [LARGE SCALE GENOMIC DNA]</scope>
</reference>
<evidence type="ECO:0000256" key="15">
    <source>
        <dbReference type="RuleBase" id="RU362081"/>
    </source>
</evidence>
<accession>A0A0G0UZE8</accession>
<evidence type="ECO:0000256" key="3">
    <source>
        <dbReference type="ARBA" id="ARBA00022448"/>
    </source>
</evidence>
<keyword evidence="4 15" id="KW-1003">Cell membrane</keyword>
<evidence type="ECO:0000259" key="16">
    <source>
        <dbReference type="Pfam" id="PF00122"/>
    </source>
</evidence>
<dbReference type="PANTHER" id="PTHR43520">
    <property type="entry name" value="ATP7, ISOFORM B"/>
    <property type="match status" value="1"/>
</dbReference>
<evidence type="ECO:0000256" key="2">
    <source>
        <dbReference type="ARBA" id="ARBA00006024"/>
    </source>
</evidence>
<evidence type="ECO:0000256" key="14">
    <source>
        <dbReference type="ARBA" id="ARBA00023136"/>
    </source>
</evidence>
<protein>
    <submittedName>
        <fullName evidence="18">Copper-translocating P-type ATPase</fullName>
    </submittedName>
</protein>
<dbReference type="GO" id="GO:0005507">
    <property type="term" value="F:copper ion binding"/>
    <property type="evidence" value="ECO:0007669"/>
    <property type="project" value="TreeGrafter"/>
</dbReference>
<feature type="transmembrane region" description="Helical" evidence="15">
    <location>
        <begin position="312"/>
        <end position="333"/>
    </location>
</feature>
<dbReference type="SFLD" id="SFLDG00002">
    <property type="entry name" value="C1.7:_P-type_atpase_like"/>
    <property type="match status" value="1"/>
</dbReference>
<evidence type="ECO:0000256" key="6">
    <source>
        <dbReference type="ARBA" id="ARBA00022692"/>
    </source>
</evidence>
<evidence type="ECO:0000256" key="1">
    <source>
        <dbReference type="ARBA" id="ARBA00004651"/>
    </source>
</evidence>
<dbReference type="GO" id="GO:0005524">
    <property type="term" value="F:ATP binding"/>
    <property type="evidence" value="ECO:0007669"/>
    <property type="project" value="UniProtKB-UniRule"/>
</dbReference>
<dbReference type="Gene3D" id="3.40.50.1000">
    <property type="entry name" value="HAD superfamily/HAD-like"/>
    <property type="match status" value="1"/>
</dbReference>
<dbReference type="Proteomes" id="UP000034961">
    <property type="component" value="Unassembled WGS sequence"/>
</dbReference>
<dbReference type="SFLD" id="SFLDS00003">
    <property type="entry name" value="Haloacid_Dehalogenase"/>
    <property type="match status" value="1"/>
</dbReference>
<dbReference type="PANTHER" id="PTHR43520:SF5">
    <property type="entry name" value="CATION-TRANSPORTING P-TYPE ATPASE-RELATED"/>
    <property type="match status" value="1"/>
</dbReference>